<dbReference type="SUPFAM" id="SSF51445">
    <property type="entry name" value="(Trans)glycosidases"/>
    <property type="match status" value="1"/>
</dbReference>
<dbReference type="GO" id="GO:0004565">
    <property type="term" value="F:beta-galactosidase activity"/>
    <property type="evidence" value="ECO:0007669"/>
    <property type="project" value="InterPro"/>
</dbReference>
<dbReference type="Pfam" id="PF14871">
    <property type="entry name" value="GHL6"/>
    <property type="match status" value="1"/>
</dbReference>
<dbReference type="SUPFAM" id="SSF52317">
    <property type="entry name" value="Class I glutamine amidotransferase-like"/>
    <property type="match status" value="1"/>
</dbReference>
<dbReference type="Gene3D" id="3.20.20.80">
    <property type="entry name" value="Glycosidases"/>
    <property type="match status" value="1"/>
</dbReference>
<proteinExistence type="predicted"/>
<dbReference type="Pfam" id="PF08532">
    <property type="entry name" value="Glyco_hydro_42M"/>
    <property type="match status" value="1"/>
</dbReference>
<dbReference type="InterPro" id="IPR013738">
    <property type="entry name" value="Beta_galactosidase_Trimer"/>
</dbReference>
<gene>
    <name evidence="2" type="ORF">KL86PLE_40606</name>
</gene>
<dbReference type="InterPro" id="IPR028212">
    <property type="entry name" value="GHL6"/>
</dbReference>
<dbReference type="AlphaFoldDB" id="A0A212LGV8"/>
<sequence length="692" mass="76442">MPARKTVRPLRYRQIHLDFHTSEYIPGVGAEFDPAEFVATLKRAHVNSITLFAKCHHGWSYYPTKVGAPHPHLARPDLLGDMIAACNAADIETPVYITVQWDERNARLHPEWRVMSATNALNNALPGDVSAMNQLSPAWHTLCLNHAELRAEIAATAREVLTRYPTVPGLFFDIIQPPDCVCPACIDRMLKHGLDPEKPADRRQNDEAVNDFFRRELSGLIRAEFPDSRIFYNSGHISKYGNGRYEPYSHLELESLPTGGWGYNHFPSSARYAARLGIDFVSHTGKFHTSWGEFGGFKHPEALDYECAMMAALGSKCLIGDQLHPIGRINADTYRTIEPAYRRIEALEPYLEGAEQVSEIAILSAEYFDRSGNGPRHTPDDGAVQMLLELHRPFDIIDPEMDFGRYRLLILPDQIPVAGTLKAKLDAYLADGGRLLLTGQSGRDPETGAYAFDTGLEPIGACVATTPSYAMVTGNLQDTRLPAAPFVVYAGADQLRATNAVVLADIRPAYFDRTFAHFCSHQHTPDDPDAPSAGVAAAIKGAIGVIAYPVFETYRAIGQPLYKYLVDALIERLAPRQALVTTLPSAGRASLTFQQAEKRLIVHLLYGVPQVRGQSVYAAWDKLPRPMEMIEDVPALGPVTFMLRGKGEPKAVYDAVTGERFAWRKAGDGTIAVDLPGLKIHRAIVVDGVVPR</sequence>
<protein>
    <recommendedName>
        <fullName evidence="1">Beta-galactosidase trimerisation domain-containing protein</fullName>
    </recommendedName>
</protein>
<dbReference type="InterPro" id="IPR017853">
    <property type="entry name" value="GH"/>
</dbReference>
<feature type="domain" description="Beta-galactosidase trimerisation" evidence="1">
    <location>
        <begin position="387"/>
        <end position="446"/>
    </location>
</feature>
<dbReference type="InterPro" id="IPR029062">
    <property type="entry name" value="Class_I_gatase-like"/>
</dbReference>
<organism evidence="2">
    <name type="scientific">uncultured Pleomorphomonas sp</name>
    <dbReference type="NCBI Taxonomy" id="442121"/>
    <lineage>
        <taxon>Bacteria</taxon>
        <taxon>Pseudomonadati</taxon>
        <taxon>Pseudomonadota</taxon>
        <taxon>Alphaproteobacteria</taxon>
        <taxon>Hyphomicrobiales</taxon>
        <taxon>Pleomorphomonadaceae</taxon>
        <taxon>Pleomorphomonas</taxon>
        <taxon>environmental samples</taxon>
    </lineage>
</organism>
<dbReference type="CDD" id="cd03143">
    <property type="entry name" value="A4_beta-galactosidase_middle_domain"/>
    <property type="match status" value="1"/>
</dbReference>
<dbReference type="GO" id="GO:0005975">
    <property type="term" value="P:carbohydrate metabolic process"/>
    <property type="evidence" value="ECO:0007669"/>
    <property type="project" value="InterPro"/>
</dbReference>
<evidence type="ECO:0000259" key="1">
    <source>
        <dbReference type="Pfam" id="PF08532"/>
    </source>
</evidence>
<accession>A0A212LGV8</accession>
<dbReference type="EMBL" id="FMJD01000008">
    <property type="protein sequence ID" value="SCM76801.1"/>
    <property type="molecule type" value="Genomic_DNA"/>
</dbReference>
<evidence type="ECO:0000313" key="2">
    <source>
        <dbReference type="EMBL" id="SCM76801.1"/>
    </source>
</evidence>
<dbReference type="RefSeq" id="WP_288196862.1">
    <property type="nucleotide sequence ID" value="NZ_LT608334.1"/>
</dbReference>
<dbReference type="Gene3D" id="3.40.50.880">
    <property type="match status" value="1"/>
</dbReference>
<reference evidence="2" key="1">
    <citation type="submission" date="2016-08" db="EMBL/GenBank/DDBJ databases">
        <authorList>
            <person name="Seilhamer J.J."/>
        </authorList>
    </citation>
    <scope>NUCLEOTIDE SEQUENCE</scope>
    <source>
        <strain evidence="2">86</strain>
    </source>
</reference>
<name>A0A212LGV8_9HYPH</name>